<name>A0A3E3EBI7_9FIRM</name>
<reference evidence="2 3" key="1">
    <citation type="submission" date="2018-08" db="EMBL/GenBank/DDBJ databases">
        <title>A genome reference for cultivated species of the human gut microbiota.</title>
        <authorList>
            <person name="Zou Y."/>
            <person name="Xue W."/>
            <person name="Luo G."/>
        </authorList>
    </citation>
    <scope>NUCLEOTIDE SEQUENCE [LARGE SCALE GENOMIC DNA]</scope>
    <source>
        <strain evidence="2 3">OM06-4</strain>
    </source>
</reference>
<dbReference type="RefSeq" id="WP_117582190.1">
    <property type="nucleotide sequence ID" value="NZ_JAQEEX010000041.1"/>
</dbReference>
<dbReference type="SUPFAM" id="SSF56712">
    <property type="entry name" value="Prokaryotic type I DNA topoisomerase"/>
    <property type="match status" value="1"/>
</dbReference>
<dbReference type="Gene3D" id="3.40.50.140">
    <property type="match status" value="1"/>
</dbReference>
<dbReference type="InterPro" id="IPR023405">
    <property type="entry name" value="Topo_IA_core_domain"/>
</dbReference>
<organism evidence="2 3">
    <name type="scientific">Thomasclavelia ramosa</name>
    <dbReference type="NCBI Taxonomy" id="1547"/>
    <lineage>
        <taxon>Bacteria</taxon>
        <taxon>Bacillati</taxon>
        <taxon>Bacillota</taxon>
        <taxon>Erysipelotrichia</taxon>
        <taxon>Erysipelotrichales</taxon>
        <taxon>Coprobacillaceae</taxon>
        <taxon>Thomasclavelia</taxon>
    </lineage>
</organism>
<feature type="domain" description="Toprim" evidence="1">
    <location>
        <begin position="2"/>
        <end position="138"/>
    </location>
</feature>
<dbReference type="EMBL" id="QUSL01000027">
    <property type="protein sequence ID" value="RGD81478.1"/>
    <property type="molecule type" value="Genomic_DNA"/>
</dbReference>
<evidence type="ECO:0000259" key="1">
    <source>
        <dbReference type="SMART" id="SM00493"/>
    </source>
</evidence>
<gene>
    <name evidence="2" type="ORF">DXB93_14245</name>
</gene>
<evidence type="ECO:0000313" key="3">
    <source>
        <dbReference type="Proteomes" id="UP000261032"/>
    </source>
</evidence>
<dbReference type="SMART" id="SM00493">
    <property type="entry name" value="TOPRIM"/>
    <property type="match status" value="1"/>
</dbReference>
<dbReference type="InterPro" id="IPR006171">
    <property type="entry name" value="TOPRIM_dom"/>
</dbReference>
<sequence>MKKRIICEKNSLARGIKHGIESADNTKMETVVYYKGKDALTSLIYYENSKYIITSVVGHIFELYSIADYEGLDKINWKSISLPYVPENNKFKIKLKDEFKKLFKMIKELVFRGDVDGIFNCGVVLRQEKVPVLFKRVINHTFF</sequence>
<accession>A0A3E3EBI7</accession>
<dbReference type="AlphaFoldDB" id="A0A3E3EBI7"/>
<proteinExistence type="predicted"/>
<evidence type="ECO:0000313" key="2">
    <source>
        <dbReference type="EMBL" id="RGD81478.1"/>
    </source>
</evidence>
<dbReference type="Proteomes" id="UP000261032">
    <property type="component" value="Unassembled WGS sequence"/>
</dbReference>
<protein>
    <recommendedName>
        <fullName evidence="1">Toprim domain-containing protein</fullName>
    </recommendedName>
</protein>
<comment type="caution">
    <text evidence="2">The sequence shown here is derived from an EMBL/GenBank/DDBJ whole genome shotgun (WGS) entry which is preliminary data.</text>
</comment>